<dbReference type="EMBL" id="FMCX01000012">
    <property type="protein sequence ID" value="SCF45941.1"/>
    <property type="molecule type" value="Genomic_DNA"/>
</dbReference>
<dbReference type="EC" id="5.4.99.-" evidence="5"/>
<organism evidence="7 8">
    <name type="scientific">Micromonospora mirobrigensis</name>
    <dbReference type="NCBI Taxonomy" id="262898"/>
    <lineage>
        <taxon>Bacteria</taxon>
        <taxon>Bacillati</taxon>
        <taxon>Actinomycetota</taxon>
        <taxon>Actinomycetes</taxon>
        <taxon>Micromonosporales</taxon>
        <taxon>Micromonosporaceae</taxon>
        <taxon>Micromonospora</taxon>
    </lineage>
</organism>
<keyword evidence="3 5" id="KW-0413">Isomerase</keyword>
<dbReference type="FunFam" id="3.10.290.10:FF:000003">
    <property type="entry name" value="Pseudouridine synthase"/>
    <property type="match status" value="1"/>
</dbReference>
<dbReference type="PROSITE" id="PS50889">
    <property type="entry name" value="S4"/>
    <property type="match status" value="1"/>
</dbReference>
<gene>
    <name evidence="7" type="ORF">GA0070564_11265</name>
</gene>
<protein>
    <recommendedName>
        <fullName evidence="5">Pseudouridine synthase</fullName>
        <ecNumber evidence="5">5.4.99.-</ecNumber>
    </recommendedName>
</protein>
<comment type="similarity">
    <text evidence="2 5">Belongs to the pseudouridine synthase RsuA family.</text>
</comment>
<dbReference type="STRING" id="262898.GA0070564_11265"/>
<dbReference type="SUPFAM" id="SSF55174">
    <property type="entry name" value="Alpha-L RNA-binding motif"/>
    <property type="match status" value="1"/>
</dbReference>
<evidence type="ECO:0000313" key="8">
    <source>
        <dbReference type="Proteomes" id="UP000199504"/>
    </source>
</evidence>
<evidence type="ECO:0000256" key="4">
    <source>
        <dbReference type="PROSITE-ProRule" id="PRU00182"/>
    </source>
</evidence>
<evidence type="ECO:0000259" key="6">
    <source>
        <dbReference type="SMART" id="SM00363"/>
    </source>
</evidence>
<dbReference type="InterPro" id="IPR020094">
    <property type="entry name" value="TruA/RsuA/RluB/E/F_N"/>
</dbReference>
<dbReference type="GO" id="GO:0120159">
    <property type="term" value="F:rRNA pseudouridine synthase activity"/>
    <property type="evidence" value="ECO:0007669"/>
    <property type="project" value="UniProtKB-ARBA"/>
</dbReference>
<proteinExistence type="inferred from homology"/>
<dbReference type="Gene3D" id="3.30.70.1560">
    <property type="entry name" value="Alpha-L RNA-binding motif"/>
    <property type="match status" value="1"/>
</dbReference>
<dbReference type="NCBIfam" id="TIGR00093">
    <property type="entry name" value="pseudouridine synthase"/>
    <property type="match status" value="1"/>
</dbReference>
<dbReference type="CDD" id="cd00165">
    <property type="entry name" value="S4"/>
    <property type="match status" value="1"/>
</dbReference>
<dbReference type="InterPro" id="IPR000748">
    <property type="entry name" value="PsdUridine_synth_RsuA/RluB/E/F"/>
</dbReference>
<keyword evidence="4" id="KW-0694">RNA-binding</keyword>
<dbReference type="PANTHER" id="PTHR47683">
    <property type="entry name" value="PSEUDOURIDINE SYNTHASE FAMILY PROTEIN-RELATED"/>
    <property type="match status" value="1"/>
</dbReference>
<dbReference type="GO" id="GO:0003723">
    <property type="term" value="F:RNA binding"/>
    <property type="evidence" value="ECO:0007669"/>
    <property type="project" value="UniProtKB-KW"/>
</dbReference>
<reference evidence="8" key="1">
    <citation type="submission" date="2016-06" db="EMBL/GenBank/DDBJ databases">
        <authorList>
            <person name="Varghese N."/>
            <person name="Submissions Spin"/>
        </authorList>
    </citation>
    <scope>NUCLEOTIDE SEQUENCE [LARGE SCALE GENOMIC DNA]</scope>
    <source>
        <strain evidence="8">DSM 44830</strain>
    </source>
</reference>
<dbReference type="InterPro" id="IPR006145">
    <property type="entry name" value="PsdUridine_synth_RsuA/RluA"/>
</dbReference>
<evidence type="ECO:0000256" key="1">
    <source>
        <dbReference type="ARBA" id="ARBA00000073"/>
    </source>
</evidence>
<dbReference type="SMART" id="SM00363">
    <property type="entry name" value="S4"/>
    <property type="match status" value="1"/>
</dbReference>
<accession>A0A1C5ALJ5</accession>
<dbReference type="CDD" id="cd02870">
    <property type="entry name" value="PseudoU_synth_RsuA_like"/>
    <property type="match status" value="1"/>
</dbReference>
<dbReference type="PANTHER" id="PTHR47683:SF2">
    <property type="entry name" value="RNA-BINDING S4 DOMAIN-CONTAINING PROTEIN"/>
    <property type="match status" value="1"/>
</dbReference>
<dbReference type="Gene3D" id="3.30.70.580">
    <property type="entry name" value="Pseudouridine synthase I, catalytic domain, N-terminal subdomain"/>
    <property type="match status" value="1"/>
</dbReference>
<name>A0A1C5ALJ5_9ACTN</name>
<dbReference type="InterPro" id="IPR020103">
    <property type="entry name" value="PsdUridine_synth_cat_dom_sf"/>
</dbReference>
<evidence type="ECO:0000256" key="5">
    <source>
        <dbReference type="RuleBase" id="RU003887"/>
    </source>
</evidence>
<dbReference type="InterPro" id="IPR002942">
    <property type="entry name" value="S4_RNA-bd"/>
</dbReference>
<evidence type="ECO:0000313" key="7">
    <source>
        <dbReference type="EMBL" id="SCF45941.1"/>
    </source>
</evidence>
<dbReference type="InterPro" id="IPR050343">
    <property type="entry name" value="RsuA_PseudoU_synthase"/>
</dbReference>
<dbReference type="RefSeq" id="WP_091615426.1">
    <property type="nucleotide sequence ID" value="NZ_FMCX01000012.1"/>
</dbReference>
<dbReference type="GO" id="GO:0000455">
    <property type="term" value="P:enzyme-directed rRNA pseudouridine synthesis"/>
    <property type="evidence" value="ECO:0007669"/>
    <property type="project" value="UniProtKB-ARBA"/>
</dbReference>
<dbReference type="SUPFAM" id="SSF55120">
    <property type="entry name" value="Pseudouridine synthase"/>
    <property type="match status" value="1"/>
</dbReference>
<comment type="catalytic activity">
    <reaction evidence="1">
        <text>a uridine in RNA = a pseudouridine in RNA</text>
        <dbReference type="Rhea" id="RHEA:48348"/>
        <dbReference type="Rhea" id="RHEA-COMP:12068"/>
        <dbReference type="Rhea" id="RHEA-COMP:12069"/>
        <dbReference type="ChEBI" id="CHEBI:65314"/>
        <dbReference type="ChEBI" id="CHEBI:65315"/>
    </reaction>
</comment>
<dbReference type="InterPro" id="IPR036986">
    <property type="entry name" value="S4_RNA-bd_sf"/>
</dbReference>
<sequence>MPRDDRSPKPDAPVYESAERLQKVLAAAGVGSRRACEDLIFRRRVTVNGRVAQLGDKADPTRDVIVVDGERLQADVRLVYVAMNKPRGVVTTMADEKGRTELADFIGARLEQRVYHVGRLDADSEGLLLLTNDGTLAHKLMHPSYEVLKTYLAEVAGPIPRNLSKRLLAGVELEDGPVKLDSFKLVDTLGKSAQVELTLHEGRKHIVRRLMAEVGHPVSRLIRTSIGPIKLGDLRTGRLRRLTNAEVAALFKAVGD</sequence>
<evidence type="ECO:0000256" key="2">
    <source>
        <dbReference type="ARBA" id="ARBA00008348"/>
    </source>
</evidence>
<feature type="domain" description="RNA-binding S4" evidence="6">
    <location>
        <begin position="19"/>
        <end position="77"/>
    </location>
</feature>
<dbReference type="AlphaFoldDB" id="A0A1C5ALJ5"/>
<dbReference type="InterPro" id="IPR018496">
    <property type="entry name" value="PsdUridine_synth_RsuA/RluB_CS"/>
</dbReference>
<dbReference type="OrthoDB" id="9807213at2"/>
<dbReference type="Pfam" id="PF00849">
    <property type="entry name" value="PseudoU_synth_2"/>
    <property type="match status" value="1"/>
</dbReference>
<evidence type="ECO:0000256" key="3">
    <source>
        <dbReference type="ARBA" id="ARBA00023235"/>
    </source>
</evidence>
<dbReference type="InterPro" id="IPR042092">
    <property type="entry name" value="PsdUridine_s_RsuA/RluB/E/F_cat"/>
</dbReference>
<dbReference type="PROSITE" id="PS01149">
    <property type="entry name" value="PSI_RSU"/>
    <property type="match status" value="1"/>
</dbReference>
<keyword evidence="8" id="KW-1185">Reference proteome</keyword>
<dbReference type="Gene3D" id="3.10.290.10">
    <property type="entry name" value="RNA-binding S4 domain"/>
    <property type="match status" value="1"/>
</dbReference>
<dbReference type="Pfam" id="PF01479">
    <property type="entry name" value="S4"/>
    <property type="match status" value="1"/>
</dbReference>
<dbReference type="Proteomes" id="UP000199504">
    <property type="component" value="Unassembled WGS sequence"/>
</dbReference>